<name>A0A2V2X4S7_TRYCR</name>
<dbReference type="VEuPathDB" id="TriTrypDB:C3747_41g269"/>
<dbReference type="VEuPathDB" id="TriTrypDB:TcCLB.507925.20"/>
<dbReference type="VEuPathDB" id="TriTrypDB:TcYC6_0096280"/>
<dbReference type="VEuPathDB" id="TriTrypDB:TCSYLVIO_003183"/>
<dbReference type="VEuPathDB" id="TriTrypDB:BCY84_00945"/>
<accession>A0A2V2X4S7</accession>
<reference evidence="1 2" key="1">
    <citation type="journal article" date="2018" name="Microb. Genom.">
        <title>Expanding an expanded genome: long-read sequencing of Trypanosoma cruzi.</title>
        <authorList>
            <person name="Berna L."/>
            <person name="Rodriguez M."/>
            <person name="Chiribao M.L."/>
            <person name="Parodi-Talice A."/>
            <person name="Pita S."/>
            <person name="Rijo G."/>
            <person name="Alvarez-Valin F."/>
            <person name="Robello C."/>
        </authorList>
    </citation>
    <scope>NUCLEOTIDE SEQUENCE [LARGE SCALE GENOMIC DNA]</scope>
    <source>
        <strain evidence="1 2">TCC</strain>
    </source>
</reference>
<dbReference type="VEuPathDB" id="TriTrypDB:C4B63_42g105"/>
<dbReference type="EMBL" id="PRFC01000041">
    <property type="protein sequence ID" value="PWV13704.1"/>
    <property type="molecule type" value="Genomic_DNA"/>
</dbReference>
<gene>
    <name evidence="1" type="ORF">C3747_41g269</name>
</gene>
<dbReference type="VEuPathDB" id="TriTrypDB:TCDM_01466"/>
<protein>
    <submittedName>
        <fullName evidence="1">Uncharacterized protein</fullName>
    </submittedName>
</protein>
<dbReference type="VEuPathDB" id="TriTrypDB:Tc_MARK_1892"/>
<dbReference type="VEuPathDB" id="TriTrypDB:TcBrA4_0029720"/>
<evidence type="ECO:0000313" key="1">
    <source>
        <dbReference type="EMBL" id="PWV13704.1"/>
    </source>
</evidence>
<organism evidence="1 2">
    <name type="scientific">Trypanosoma cruzi</name>
    <dbReference type="NCBI Taxonomy" id="5693"/>
    <lineage>
        <taxon>Eukaryota</taxon>
        <taxon>Discoba</taxon>
        <taxon>Euglenozoa</taxon>
        <taxon>Kinetoplastea</taxon>
        <taxon>Metakinetoplastina</taxon>
        <taxon>Trypanosomatida</taxon>
        <taxon>Trypanosomatidae</taxon>
        <taxon>Trypanosoma</taxon>
        <taxon>Schizotrypanum</taxon>
    </lineage>
</organism>
<dbReference type="VEuPathDB" id="TriTrypDB:TcCL_NonESM00617"/>
<sequence length="155" mass="17499">MTLVKLLQRQHPRFFGIIGTMVKLLLSLPLGREVRGLPLNESQSVAFTCHLQQLQAAVAQHEEILQETLETLQALCFATDGPMRYCSHSLLNMAVHRLRRLKKRSKQGSSAGEASSARHEVGLNRTEYISADNFMESSLRSHDATCLPRMRPKYP</sequence>
<dbReference type="VEuPathDB" id="TriTrypDB:TcCLB.509059.70"/>
<comment type="caution">
    <text evidence="1">The sequence shown here is derived from an EMBL/GenBank/DDBJ whole genome shotgun (WGS) entry which is preliminary data.</text>
</comment>
<dbReference type="AlphaFoldDB" id="A0A2V2X4S7"/>
<dbReference type="VEuPathDB" id="TriTrypDB:TcG_00395"/>
<proteinExistence type="predicted"/>
<dbReference type="Proteomes" id="UP000246078">
    <property type="component" value="Unassembled WGS sequence"/>
</dbReference>
<evidence type="ECO:0000313" key="2">
    <source>
        <dbReference type="Proteomes" id="UP000246078"/>
    </source>
</evidence>
<dbReference type="VEuPathDB" id="TriTrypDB:ECC02_000254"/>